<accession>A0ACB9R037</accession>
<keyword evidence="2" id="KW-1185">Reference proteome</keyword>
<comment type="caution">
    <text evidence="1">The sequence shown here is derived from an EMBL/GenBank/DDBJ whole genome shotgun (WGS) entry which is preliminary data.</text>
</comment>
<gene>
    <name evidence="1" type="ORF">MLD38_010185</name>
</gene>
<name>A0ACB9R037_9MYRT</name>
<proteinExistence type="predicted"/>
<evidence type="ECO:0000313" key="2">
    <source>
        <dbReference type="Proteomes" id="UP001057402"/>
    </source>
</evidence>
<sequence length="310" mass="34968">MDDGDRAKDPVRDHDQQAASAIMMMMSPTWRLYENPFYIRPGNSNHDGGRRDESHIINMEGNGSGACALGRFVKELMEPELEGLRSQLEELRSRVDHERKARKKAENTSERLSRELVEERGAREALERMCEGLAKEVRDEREAGERLRGDIEEERRMLRLAEVLREERVQMKLAGARAMLEDRIGKLEGKVNRMREEGSTTMSVAGGDPRKCSGERDQDPSENTGNSREIELSAGDHQGQVKGTGRRPSPEAENPHIMRGIKGFVEFPRGLRGVGSRSGSGRSWGPAKVEYHRAQVRILLKQARSPVKSD</sequence>
<protein>
    <submittedName>
        <fullName evidence="1">Uncharacterized protein</fullName>
    </submittedName>
</protein>
<dbReference type="EMBL" id="CM042883">
    <property type="protein sequence ID" value="KAI4371888.1"/>
    <property type="molecule type" value="Genomic_DNA"/>
</dbReference>
<dbReference type="Proteomes" id="UP001057402">
    <property type="component" value="Chromosome 4"/>
</dbReference>
<organism evidence="1 2">
    <name type="scientific">Melastoma candidum</name>
    <dbReference type="NCBI Taxonomy" id="119954"/>
    <lineage>
        <taxon>Eukaryota</taxon>
        <taxon>Viridiplantae</taxon>
        <taxon>Streptophyta</taxon>
        <taxon>Embryophyta</taxon>
        <taxon>Tracheophyta</taxon>
        <taxon>Spermatophyta</taxon>
        <taxon>Magnoliopsida</taxon>
        <taxon>eudicotyledons</taxon>
        <taxon>Gunneridae</taxon>
        <taxon>Pentapetalae</taxon>
        <taxon>rosids</taxon>
        <taxon>malvids</taxon>
        <taxon>Myrtales</taxon>
        <taxon>Melastomataceae</taxon>
        <taxon>Melastomatoideae</taxon>
        <taxon>Melastomateae</taxon>
        <taxon>Melastoma</taxon>
    </lineage>
</organism>
<reference evidence="2" key="1">
    <citation type="journal article" date="2023" name="Front. Plant Sci.">
        <title>Chromosomal-level genome assembly of Melastoma candidum provides insights into trichome evolution.</title>
        <authorList>
            <person name="Zhong Y."/>
            <person name="Wu W."/>
            <person name="Sun C."/>
            <person name="Zou P."/>
            <person name="Liu Y."/>
            <person name="Dai S."/>
            <person name="Zhou R."/>
        </authorList>
    </citation>
    <scope>NUCLEOTIDE SEQUENCE [LARGE SCALE GENOMIC DNA]</scope>
</reference>
<evidence type="ECO:0000313" key="1">
    <source>
        <dbReference type="EMBL" id="KAI4371888.1"/>
    </source>
</evidence>